<dbReference type="Pfam" id="PF26513">
    <property type="entry name" value="Rok_N"/>
    <property type="match status" value="1"/>
</dbReference>
<evidence type="ECO:0008006" key="6">
    <source>
        <dbReference type="Google" id="ProtNLM"/>
    </source>
</evidence>
<dbReference type="EMBL" id="JAFBFI010000010">
    <property type="protein sequence ID" value="MBM7693047.1"/>
    <property type="molecule type" value="Genomic_DNA"/>
</dbReference>
<sequence>MFNERDALKLRLEQLLIVEEKTIREFREERREILDRLRELDGFERQNKVYENSAADSSRDSYQSDKTLSPVVEKSRQTLAEAVESIHEGKKQSSGTQPAKEGRQNKGYHKKTLLLRDATMKILQSHRTAIPLGQLKKELELETGVEIKNISLFMTNLAKKESSLKKATHGQYMYIGN</sequence>
<evidence type="ECO:0000256" key="1">
    <source>
        <dbReference type="SAM" id="MobiDB-lite"/>
    </source>
</evidence>
<proteinExistence type="predicted"/>
<evidence type="ECO:0000259" key="2">
    <source>
        <dbReference type="Pfam" id="PF23159"/>
    </source>
</evidence>
<dbReference type="InterPro" id="IPR056984">
    <property type="entry name" value="WH_Rok"/>
</dbReference>
<dbReference type="RefSeq" id="WP_204543560.1">
    <property type="nucleotide sequence ID" value="NZ_JAFBFI010000010.1"/>
</dbReference>
<dbReference type="Pfam" id="PF23159">
    <property type="entry name" value="WHD_Rok"/>
    <property type="match status" value="1"/>
</dbReference>
<organism evidence="4 5">
    <name type="scientific">Peribacillus deserti</name>
    <dbReference type="NCBI Taxonomy" id="673318"/>
    <lineage>
        <taxon>Bacteria</taxon>
        <taxon>Bacillati</taxon>
        <taxon>Bacillota</taxon>
        <taxon>Bacilli</taxon>
        <taxon>Bacillales</taxon>
        <taxon>Bacillaceae</taxon>
        <taxon>Peribacillus</taxon>
    </lineage>
</organism>
<comment type="caution">
    <text evidence="4">The sequence shown here is derived from an EMBL/GenBank/DDBJ whole genome shotgun (WGS) entry which is preliminary data.</text>
</comment>
<reference evidence="4 5" key="1">
    <citation type="submission" date="2021-01" db="EMBL/GenBank/DDBJ databases">
        <title>Genomic Encyclopedia of Type Strains, Phase IV (KMG-IV): sequencing the most valuable type-strain genomes for metagenomic binning, comparative biology and taxonomic classification.</title>
        <authorList>
            <person name="Goeker M."/>
        </authorList>
    </citation>
    <scope>NUCLEOTIDE SEQUENCE [LARGE SCALE GENOMIC DNA]</scope>
    <source>
        <strain evidence="4 5">DSM 105482</strain>
    </source>
</reference>
<evidence type="ECO:0000313" key="4">
    <source>
        <dbReference type="EMBL" id="MBM7693047.1"/>
    </source>
</evidence>
<evidence type="ECO:0000259" key="3">
    <source>
        <dbReference type="Pfam" id="PF26513"/>
    </source>
</evidence>
<name>A0ABS2QIS3_9BACI</name>
<feature type="domain" description="Repressor Rok winged helix" evidence="2">
    <location>
        <begin position="116"/>
        <end position="172"/>
    </location>
</feature>
<feature type="region of interest" description="Disordered" evidence="1">
    <location>
        <begin position="51"/>
        <end position="110"/>
    </location>
</feature>
<evidence type="ECO:0000313" key="5">
    <source>
        <dbReference type="Proteomes" id="UP000823486"/>
    </source>
</evidence>
<gene>
    <name evidence="4" type="ORF">JOC77_002486</name>
</gene>
<feature type="domain" description="Rok N-terminal oligomerisation" evidence="3">
    <location>
        <begin position="1"/>
        <end position="41"/>
    </location>
</feature>
<dbReference type="InterPro" id="IPR058971">
    <property type="entry name" value="Rok_N_oligomerisation"/>
</dbReference>
<accession>A0ABS2QIS3</accession>
<keyword evidence="5" id="KW-1185">Reference proteome</keyword>
<dbReference type="Proteomes" id="UP000823486">
    <property type="component" value="Unassembled WGS sequence"/>
</dbReference>
<protein>
    <recommendedName>
        <fullName evidence="6">Competence protein ComK</fullName>
    </recommendedName>
</protein>